<feature type="compositionally biased region" description="Gly residues" evidence="1">
    <location>
        <begin position="31"/>
        <end position="42"/>
    </location>
</feature>
<evidence type="ECO:0000313" key="4">
    <source>
        <dbReference type="EMBL" id="PAK20939.1"/>
    </source>
</evidence>
<dbReference type="InterPro" id="IPR054788">
    <property type="entry name" value="MSC_0620_UU052-like"/>
</dbReference>
<organism evidence="4 5">
    <name type="scientific">Mycoplasmopsis agassizii</name>
    <dbReference type="NCBI Taxonomy" id="33922"/>
    <lineage>
        <taxon>Bacteria</taxon>
        <taxon>Bacillati</taxon>
        <taxon>Mycoplasmatota</taxon>
        <taxon>Mycoplasmoidales</taxon>
        <taxon>Metamycoplasmataceae</taxon>
        <taxon>Mycoplasmopsis</taxon>
    </lineage>
</organism>
<dbReference type="RefSeq" id="WP_095335169.1">
    <property type="nucleotide sequence ID" value="NZ_NQNY01000018.1"/>
</dbReference>
<proteinExistence type="predicted"/>
<feature type="region of interest" description="Disordered" evidence="1">
    <location>
        <begin position="31"/>
        <end position="52"/>
    </location>
</feature>
<dbReference type="AlphaFoldDB" id="A0A269THK5"/>
<comment type="caution">
    <text evidence="4">The sequence shown here is derived from an EMBL/GenBank/DDBJ whole genome shotgun (WGS) entry which is preliminary data.</text>
</comment>
<dbReference type="OrthoDB" id="396713at2"/>
<feature type="chain" id="PRO_5013329407" evidence="3">
    <location>
        <begin position="28"/>
        <end position="665"/>
    </location>
</feature>
<feature type="transmembrane region" description="Helical" evidence="2">
    <location>
        <begin position="635"/>
        <end position="656"/>
    </location>
</feature>
<feature type="signal peptide" evidence="3">
    <location>
        <begin position="1"/>
        <end position="27"/>
    </location>
</feature>
<dbReference type="Proteomes" id="UP000216943">
    <property type="component" value="Unassembled WGS sequence"/>
</dbReference>
<keyword evidence="2" id="KW-1133">Transmembrane helix</keyword>
<keyword evidence="3" id="KW-0732">Signal</keyword>
<accession>A0A269THK5</accession>
<protein>
    <submittedName>
        <fullName evidence="4">Uncharacterized protein</fullName>
    </submittedName>
</protein>
<reference evidence="5" key="1">
    <citation type="submission" date="2017-08" db="EMBL/GenBank/DDBJ databases">
        <authorList>
            <person name="Alvarez-Ponce D."/>
            <person name="Weitzman C.L."/>
            <person name="Tillett R.L."/>
            <person name="Sandmeier F.C."/>
            <person name="Tracy C.R."/>
        </authorList>
    </citation>
    <scope>NUCLEOTIDE SEQUENCE [LARGE SCALE GENOMIC DNA]</scope>
    <source>
        <strain evidence="5">723</strain>
    </source>
</reference>
<keyword evidence="2" id="KW-0812">Transmembrane</keyword>
<evidence type="ECO:0000313" key="5">
    <source>
        <dbReference type="Proteomes" id="UP000216943"/>
    </source>
</evidence>
<gene>
    <name evidence="4" type="ORF">CJJ23_04590</name>
</gene>
<evidence type="ECO:0000256" key="2">
    <source>
        <dbReference type="SAM" id="Phobius"/>
    </source>
</evidence>
<sequence length="665" mass="74511">MRKKSKWKYLALASVVPFIVLPFVSSAVGGGNTGGTGTGTGDGTTEKPAEKKPINARELNQNKQFIGNEIPKAIDDIVTRAIQAIDSEIATLKADTEIDEIEKITRSFYISKVKEFLNNNLDKIKANPQNFGFMLIYPNVFADGLRLNSNTLTYGNRTLQGFSTGLGPASNYSSIIPASDIKFDLALENTLNLEDFQKLWTEYKGELDKGSNSFLLNNEDRPTIGKELTFETTTIDGKTVIVPNEPKGVEGVSTWDEYIISKIKTRFFDFDLEQNLKQNTPQNPPVIVIPPVNVFIPGVDSPDVPADLEIIDIPDLKPIARPEFANLSPQDFVSQYNSATNEQKAEMLFFNNPLVERFTLVVNSIVLDNDGQANASVTLTDTVGVSTARDYRETVKYLNLKDNSLAIYEYAASNFMKNIFEKIHNIFTVDKNLKFGFVNGYDLYNNRAIIIAYYALTKIYFSEKFTNFSQALVNEYAQKEYTAFNFAQFKNRLESNFLSYLKNSKIDTKSLITYISDIVSSKVKYLENNYKKNVASVQELLVTLDIKEEDINQLFSYLKEQSVAIQNLGWNTSANASYLLDELLRLSTNIKDYIAPLQMLYDAAMTKPTPTETLQKAIADFKSKASEISQTNNNAVYTFAGVSAGVVALIAISILLKIKFFKRKG</sequence>
<dbReference type="EMBL" id="NQNY01000018">
    <property type="protein sequence ID" value="PAK20939.1"/>
    <property type="molecule type" value="Genomic_DNA"/>
</dbReference>
<dbReference type="NCBIfam" id="NF045829">
    <property type="entry name" value="UU052_fam"/>
    <property type="match status" value="1"/>
</dbReference>
<evidence type="ECO:0000256" key="1">
    <source>
        <dbReference type="SAM" id="MobiDB-lite"/>
    </source>
</evidence>
<name>A0A269THK5_9BACT</name>
<keyword evidence="2" id="KW-0472">Membrane</keyword>
<evidence type="ECO:0000256" key="3">
    <source>
        <dbReference type="SAM" id="SignalP"/>
    </source>
</evidence>